<evidence type="ECO:0000313" key="1">
    <source>
        <dbReference type="EMBL" id="PRQ19729.1"/>
    </source>
</evidence>
<organism evidence="1 2">
    <name type="scientific">Rosa chinensis</name>
    <name type="common">China rose</name>
    <dbReference type="NCBI Taxonomy" id="74649"/>
    <lineage>
        <taxon>Eukaryota</taxon>
        <taxon>Viridiplantae</taxon>
        <taxon>Streptophyta</taxon>
        <taxon>Embryophyta</taxon>
        <taxon>Tracheophyta</taxon>
        <taxon>Spermatophyta</taxon>
        <taxon>Magnoliopsida</taxon>
        <taxon>eudicotyledons</taxon>
        <taxon>Gunneridae</taxon>
        <taxon>Pentapetalae</taxon>
        <taxon>rosids</taxon>
        <taxon>fabids</taxon>
        <taxon>Rosales</taxon>
        <taxon>Rosaceae</taxon>
        <taxon>Rosoideae</taxon>
        <taxon>Rosoideae incertae sedis</taxon>
        <taxon>Rosa</taxon>
    </lineage>
</organism>
<evidence type="ECO:0000313" key="2">
    <source>
        <dbReference type="Proteomes" id="UP000238479"/>
    </source>
</evidence>
<name>A0A2P6PCS4_ROSCH</name>
<protein>
    <recommendedName>
        <fullName evidence="3">Myb/SANT-like domain-containing protein</fullName>
    </recommendedName>
</protein>
<keyword evidence="2" id="KW-1185">Reference proteome</keyword>
<dbReference type="Gramene" id="PRQ19729">
    <property type="protein sequence ID" value="PRQ19729"/>
    <property type="gene ID" value="RchiOBHm_Chr7g0220391"/>
</dbReference>
<dbReference type="InterPro" id="IPR055314">
    <property type="entry name" value="At2g29880-like"/>
</dbReference>
<accession>A0A2P6PCS4</accession>
<evidence type="ECO:0008006" key="3">
    <source>
        <dbReference type="Google" id="ProtNLM"/>
    </source>
</evidence>
<dbReference type="Proteomes" id="UP000238479">
    <property type="component" value="Chromosome 7"/>
</dbReference>
<dbReference type="AlphaFoldDB" id="A0A2P6PCS4"/>
<reference evidence="1 2" key="1">
    <citation type="journal article" date="2018" name="Nat. Genet.">
        <title>The Rosa genome provides new insights in the design of modern roses.</title>
        <authorList>
            <person name="Bendahmane M."/>
        </authorList>
    </citation>
    <scope>NUCLEOTIDE SEQUENCE [LARGE SCALE GENOMIC DNA]</scope>
    <source>
        <strain evidence="2">cv. Old Blush</strain>
    </source>
</reference>
<gene>
    <name evidence="1" type="ORF">RchiOBHm_Chr7g0220391</name>
</gene>
<comment type="caution">
    <text evidence="1">The sequence shown here is derived from an EMBL/GenBank/DDBJ whole genome shotgun (WGS) entry which is preliminary data.</text>
</comment>
<dbReference type="PANTHER" id="PTHR47864:SF2">
    <property type="entry name" value="MYB_SANT-LIKE DNA-BINDING DOMAIN PROTEIN"/>
    <property type="match status" value="1"/>
</dbReference>
<dbReference type="PANTHER" id="PTHR47864">
    <property type="entry name" value="TRANSMEMBRANE PROTEIN"/>
    <property type="match status" value="1"/>
</dbReference>
<sequence>MYSELMCHSSGFRWDPIMKRITASDEVWEDYFKAHQKNRSLRNQTFIDYEDLKIAVGNRIATGKFSISLGDDTDATTYMVEESESGALNDLVYNKNSDAFIPAGDESSFQGYSPPPSFLPFEGTNVGVLNNNVKTNTRSSATGKRNRNEFERNNSLTDDISEADVRKSIGSIATNFNKMYSLMEKRESRDTEC</sequence>
<proteinExistence type="predicted"/>
<dbReference type="EMBL" id="PDCK01000045">
    <property type="protein sequence ID" value="PRQ19729.1"/>
    <property type="molecule type" value="Genomic_DNA"/>
</dbReference>